<dbReference type="GO" id="GO:0005829">
    <property type="term" value="C:cytosol"/>
    <property type="evidence" value="ECO:0007669"/>
    <property type="project" value="TreeGrafter"/>
</dbReference>
<dbReference type="PANTHER" id="PTHR43384">
    <property type="entry name" value="SEPTUM SITE-DETERMINING PROTEIN MIND HOMOLOG, CHLOROPLASTIC-RELATED"/>
    <property type="match status" value="1"/>
</dbReference>
<evidence type="ECO:0000259" key="2">
    <source>
        <dbReference type="Pfam" id="PF13614"/>
    </source>
</evidence>
<evidence type="ECO:0000313" key="3">
    <source>
        <dbReference type="EMBL" id="OAG94633.1"/>
    </source>
</evidence>
<dbReference type="EMBL" id="LSUQ01000008">
    <property type="protein sequence ID" value="OAG94633.1"/>
    <property type="molecule type" value="Genomic_DNA"/>
</dbReference>
<dbReference type="Proteomes" id="UP000077421">
    <property type="component" value="Unassembled WGS sequence"/>
</dbReference>
<dbReference type="Gene3D" id="3.40.50.300">
    <property type="entry name" value="P-loop containing nucleotide triphosphate hydrolases"/>
    <property type="match status" value="1"/>
</dbReference>
<feature type="region of interest" description="Disordered" evidence="1">
    <location>
        <begin position="128"/>
        <end position="153"/>
    </location>
</feature>
<dbReference type="InterPro" id="IPR011006">
    <property type="entry name" value="CheY-like_superfamily"/>
</dbReference>
<evidence type="ECO:0000256" key="1">
    <source>
        <dbReference type="SAM" id="MobiDB-lite"/>
    </source>
</evidence>
<name>A0A853KCT8_9BACL</name>
<proteinExistence type="predicted"/>
<dbReference type="Pfam" id="PF13614">
    <property type="entry name" value="AAA_31"/>
    <property type="match status" value="1"/>
</dbReference>
<accession>A0A853KCT8</accession>
<gene>
    <name evidence="3" type="ORF">AYW79_04575</name>
</gene>
<dbReference type="SUPFAM" id="SSF52172">
    <property type="entry name" value="CheY-like"/>
    <property type="match status" value="1"/>
</dbReference>
<feature type="domain" description="AAA" evidence="2">
    <location>
        <begin position="157"/>
        <end position="300"/>
    </location>
</feature>
<dbReference type="InterPro" id="IPR025669">
    <property type="entry name" value="AAA_dom"/>
</dbReference>
<dbReference type="GO" id="GO:0009898">
    <property type="term" value="C:cytoplasmic side of plasma membrane"/>
    <property type="evidence" value="ECO:0007669"/>
    <property type="project" value="TreeGrafter"/>
</dbReference>
<dbReference type="RefSeq" id="WP_067562233.1">
    <property type="nucleotide sequence ID" value="NZ_LSUQ01000008.1"/>
</dbReference>
<dbReference type="GO" id="GO:0051782">
    <property type="term" value="P:negative regulation of cell division"/>
    <property type="evidence" value="ECO:0007669"/>
    <property type="project" value="TreeGrafter"/>
</dbReference>
<sequence length="408" mass="45438">MLLLLEFDRVKHAAAVKAAERSGLKLYAVDHEDQLAQIDLTAVELVLVGQNSPGVERIKEQALACPFIYVGTSDGESVYQTAKQLGCVDVVTYPLPIDYLKRWIRESEVQEEPTSSATVSPMEAILKRNRPAKPNVQPSANEKTVPSDDPNPPMRGRVVCIHSARGGVGKSTLTALLARALAGQGMTVGVIDLDPKGNLQSIHHLSAAMTADDFTRLPVQMDEAAFKESLVEVDDWYLLPSGRARDGLDEGILRRVVGQFGRTFDFTLIDTSPSTSSTYTALELADRVVFVMTPEWMAFKRFLEEYELVRHMKMPERVVVAVNRIRKGISEHRRALRLLDEAHVTSDVVHIPEDRRLYRDIMTASPLAGSRNVSDALDHLLGALRVTPVSEHRRRKLRFGTLREVISK</sequence>
<dbReference type="SUPFAM" id="SSF52540">
    <property type="entry name" value="P-loop containing nucleoside triphosphate hydrolases"/>
    <property type="match status" value="1"/>
</dbReference>
<dbReference type="PANTHER" id="PTHR43384:SF10">
    <property type="entry name" value="ATPASE INVOLVED IN CHROMOSOME PARTITIONING, PARA_MIND FAMILY"/>
    <property type="match status" value="1"/>
</dbReference>
<reference evidence="3 4" key="1">
    <citation type="submission" date="2016-02" db="EMBL/GenBank/DDBJ databases">
        <title>Draft genome sequence of Acidibacillus ferrooxidans SLC66.</title>
        <authorList>
            <person name="Oliveira G."/>
            <person name="Nancucheo I."/>
            <person name="Dall'Agnol H."/>
            <person name="Johnson B."/>
            <person name="Oliveira R."/>
            <person name="Nunes G.L."/>
            <person name="Tzotzos G."/>
            <person name="Orellana S.C."/>
            <person name="Salim A.C."/>
            <person name="Araujo F.M."/>
        </authorList>
    </citation>
    <scope>NUCLEOTIDE SEQUENCE [LARGE SCALE GENOMIC DNA]</scope>
    <source>
        <strain evidence="3 4">SLC66</strain>
    </source>
</reference>
<organism evidence="3 4">
    <name type="scientific">Ferroacidibacillus organovorans</name>
    <dbReference type="NCBI Taxonomy" id="1765683"/>
    <lineage>
        <taxon>Bacteria</taxon>
        <taxon>Bacillati</taxon>
        <taxon>Bacillota</taxon>
        <taxon>Bacilli</taxon>
        <taxon>Bacillales</taxon>
        <taxon>Alicyclobacillaceae</taxon>
        <taxon>Ferroacidibacillus</taxon>
    </lineage>
</organism>
<dbReference type="OrthoDB" id="2512803at2"/>
<evidence type="ECO:0000313" key="4">
    <source>
        <dbReference type="Proteomes" id="UP000077421"/>
    </source>
</evidence>
<comment type="caution">
    <text evidence="3">The sequence shown here is derived from an EMBL/GenBank/DDBJ whole genome shotgun (WGS) entry which is preliminary data.</text>
</comment>
<dbReference type="InterPro" id="IPR050625">
    <property type="entry name" value="ParA/MinD_ATPase"/>
</dbReference>
<dbReference type="AlphaFoldDB" id="A0A853KCT8"/>
<dbReference type="GO" id="GO:0016887">
    <property type="term" value="F:ATP hydrolysis activity"/>
    <property type="evidence" value="ECO:0007669"/>
    <property type="project" value="TreeGrafter"/>
</dbReference>
<dbReference type="InterPro" id="IPR027417">
    <property type="entry name" value="P-loop_NTPase"/>
</dbReference>
<dbReference type="GO" id="GO:0005524">
    <property type="term" value="F:ATP binding"/>
    <property type="evidence" value="ECO:0007669"/>
    <property type="project" value="TreeGrafter"/>
</dbReference>
<protein>
    <recommendedName>
        <fullName evidence="2">AAA domain-containing protein</fullName>
    </recommendedName>
</protein>